<reference evidence="2 3" key="1">
    <citation type="journal article" date="2017" name="PLoS Biol.">
        <title>The sea cucumber genome provides insights into morphological evolution and visceral regeneration.</title>
        <authorList>
            <person name="Zhang X."/>
            <person name="Sun L."/>
            <person name="Yuan J."/>
            <person name="Sun Y."/>
            <person name="Gao Y."/>
            <person name="Zhang L."/>
            <person name="Li S."/>
            <person name="Dai H."/>
            <person name="Hamel J.F."/>
            <person name="Liu C."/>
            <person name="Yu Y."/>
            <person name="Liu S."/>
            <person name="Lin W."/>
            <person name="Guo K."/>
            <person name="Jin S."/>
            <person name="Xu P."/>
            <person name="Storey K.B."/>
            <person name="Huan P."/>
            <person name="Zhang T."/>
            <person name="Zhou Y."/>
            <person name="Zhang J."/>
            <person name="Lin C."/>
            <person name="Li X."/>
            <person name="Xing L."/>
            <person name="Huo D."/>
            <person name="Sun M."/>
            <person name="Wang L."/>
            <person name="Mercier A."/>
            <person name="Li F."/>
            <person name="Yang H."/>
            <person name="Xiang J."/>
        </authorList>
    </citation>
    <scope>NUCLEOTIDE SEQUENCE [LARGE SCALE GENOMIC DNA]</scope>
    <source>
        <strain evidence="2">Shaxun</strain>
        <tissue evidence="2">Muscle</tissue>
    </source>
</reference>
<keyword evidence="3" id="KW-1185">Reference proteome</keyword>
<protein>
    <submittedName>
        <fullName evidence="2">Uncharacterized protein</fullName>
    </submittedName>
</protein>
<dbReference type="AlphaFoldDB" id="A0A2G8LP21"/>
<evidence type="ECO:0000313" key="3">
    <source>
        <dbReference type="Proteomes" id="UP000230750"/>
    </source>
</evidence>
<accession>A0A2G8LP21</accession>
<name>A0A2G8LP21_STIJA</name>
<sequence>MFPNQYKRLKHGRHRKKLSPSLGHLASRSLPEDEIPEGIDRETNPDGDGGDEVFAPDVKNGHAIRNEKSNGVKEKEDGNLVSNDEDAMTMAKKVPLSGPLYHGNMSLNMLQPATKSISAKWHSHLLLPDFGTLSHWT</sequence>
<comment type="caution">
    <text evidence="2">The sequence shown here is derived from an EMBL/GenBank/DDBJ whole genome shotgun (WGS) entry which is preliminary data.</text>
</comment>
<evidence type="ECO:0000256" key="1">
    <source>
        <dbReference type="SAM" id="MobiDB-lite"/>
    </source>
</evidence>
<organism evidence="2 3">
    <name type="scientific">Stichopus japonicus</name>
    <name type="common">Sea cucumber</name>
    <dbReference type="NCBI Taxonomy" id="307972"/>
    <lineage>
        <taxon>Eukaryota</taxon>
        <taxon>Metazoa</taxon>
        <taxon>Echinodermata</taxon>
        <taxon>Eleutherozoa</taxon>
        <taxon>Echinozoa</taxon>
        <taxon>Holothuroidea</taxon>
        <taxon>Aspidochirotacea</taxon>
        <taxon>Aspidochirotida</taxon>
        <taxon>Stichopodidae</taxon>
        <taxon>Apostichopus</taxon>
    </lineage>
</organism>
<dbReference type="EMBL" id="MRZV01000020">
    <property type="protein sequence ID" value="PIK62019.1"/>
    <property type="molecule type" value="Genomic_DNA"/>
</dbReference>
<dbReference type="Proteomes" id="UP000230750">
    <property type="component" value="Unassembled WGS sequence"/>
</dbReference>
<feature type="compositionally biased region" description="Basic residues" evidence="1">
    <location>
        <begin position="7"/>
        <end position="18"/>
    </location>
</feature>
<evidence type="ECO:0000313" key="2">
    <source>
        <dbReference type="EMBL" id="PIK62019.1"/>
    </source>
</evidence>
<feature type="region of interest" description="Disordered" evidence="1">
    <location>
        <begin position="1"/>
        <end position="57"/>
    </location>
</feature>
<gene>
    <name evidence="2" type="ORF">BSL78_01030</name>
</gene>
<proteinExistence type="predicted"/>